<evidence type="ECO:0000313" key="1">
    <source>
        <dbReference type="EMBL" id="KHN42523.1"/>
    </source>
</evidence>
<sequence>MELMPFHHFVLSGSHQLFSGERELTKASERKDIELVEEEEPRIGADCSSATSNKFEIYKEKAGNVAQKHKAKRVESVNADAKAFGDHRESSDCSMHYEAEALEHIMKRDRGHQSVSLENKTGDSTVVKMSEKNNNANVGDCMILDDHEGEEHCCGKGTNARSVSFLPRSQEKIGDSAKVVIKQDMKGGEHKYGFNNNKREKPVKVRLVDDKTGDKHELYEVLRMPSRCVFFKI</sequence>
<gene>
    <name evidence="1" type="ORF">glysoja_048771</name>
</gene>
<protein>
    <submittedName>
        <fullName evidence="1">Uncharacterized protein</fullName>
    </submittedName>
</protein>
<name>A0A0B2SCI9_GLYSO</name>
<dbReference type="Proteomes" id="UP000053555">
    <property type="component" value="Unassembled WGS sequence"/>
</dbReference>
<proteinExistence type="predicted"/>
<accession>A0A0B2SCI9</accession>
<dbReference type="AlphaFoldDB" id="A0A0B2SCI9"/>
<reference evidence="1" key="1">
    <citation type="submission" date="2014-07" db="EMBL/GenBank/DDBJ databases">
        <title>Identification of a novel salt tolerance gene in wild soybean by whole-genome sequencing.</title>
        <authorList>
            <person name="Lam H.-M."/>
            <person name="Qi X."/>
            <person name="Li M.-W."/>
            <person name="Liu X."/>
            <person name="Xie M."/>
            <person name="Ni M."/>
            <person name="Xu X."/>
        </authorList>
    </citation>
    <scope>NUCLEOTIDE SEQUENCE [LARGE SCALE GENOMIC DNA]</scope>
    <source>
        <tissue evidence="1">Root</tissue>
    </source>
</reference>
<dbReference type="EMBL" id="KN644410">
    <property type="protein sequence ID" value="KHN42523.1"/>
    <property type="molecule type" value="Genomic_DNA"/>
</dbReference>
<organism evidence="1">
    <name type="scientific">Glycine soja</name>
    <name type="common">Wild soybean</name>
    <dbReference type="NCBI Taxonomy" id="3848"/>
    <lineage>
        <taxon>Eukaryota</taxon>
        <taxon>Viridiplantae</taxon>
        <taxon>Streptophyta</taxon>
        <taxon>Embryophyta</taxon>
        <taxon>Tracheophyta</taxon>
        <taxon>Spermatophyta</taxon>
        <taxon>Magnoliopsida</taxon>
        <taxon>eudicotyledons</taxon>
        <taxon>Gunneridae</taxon>
        <taxon>Pentapetalae</taxon>
        <taxon>rosids</taxon>
        <taxon>fabids</taxon>
        <taxon>Fabales</taxon>
        <taxon>Fabaceae</taxon>
        <taxon>Papilionoideae</taxon>
        <taxon>50 kb inversion clade</taxon>
        <taxon>NPAAA clade</taxon>
        <taxon>indigoferoid/millettioid clade</taxon>
        <taxon>Phaseoleae</taxon>
        <taxon>Glycine</taxon>
        <taxon>Glycine subgen. Soja</taxon>
    </lineage>
</organism>